<evidence type="ECO:0000259" key="1">
    <source>
        <dbReference type="Pfam" id="PF13280"/>
    </source>
</evidence>
<evidence type="ECO:0000313" key="4">
    <source>
        <dbReference type="Proteomes" id="UP001449657"/>
    </source>
</evidence>
<evidence type="ECO:0000259" key="2">
    <source>
        <dbReference type="Pfam" id="PF25583"/>
    </source>
</evidence>
<dbReference type="PANTHER" id="PTHR34580">
    <property type="match status" value="1"/>
</dbReference>
<accession>A0ABZ2Z1D5</accession>
<dbReference type="EMBL" id="CP150096">
    <property type="protein sequence ID" value="WZN45488.1"/>
    <property type="molecule type" value="Genomic_DNA"/>
</dbReference>
<dbReference type="InterPro" id="IPR057727">
    <property type="entry name" value="WCX_dom"/>
</dbReference>
<feature type="domain" description="WCX" evidence="2">
    <location>
        <begin position="255"/>
        <end position="333"/>
    </location>
</feature>
<dbReference type="PROSITE" id="PS52050">
    <property type="entry name" value="WYL"/>
    <property type="match status" value="1"/>
</dbReference>
<dbReference type="Pfam" id="PF25583">
    <property type="entry name" value="WCX"/>
    <property type="match status" value="1"/>
</dbReference>
<dbReference type="Proteomes" id="UP001449657">
    <property type="component" value="Chromosome"/>
</dbReference>
<keyword evidence="4" id="KW-1185">Reference proteome</keyword>
<dbReference type="RefSeq" id="WP_341840240.1">
    <property type="nucleotide sequence ID" value="NZ_CP149792.1"/>
</dbReference>
<dbReference type="PANTHER" id="PTHR34580:SF9">
    <property type="entry name" value="SLL5097 PROTEIN"/>
    <property type="match status" value="1"/>
</dbReference>
<dbReference type="InterPro" id="IPR051534">
    <property type="entry name" value="CBASS_pafABC_assoc_protein"/>
</dbReference>
<dbReference type="InterPro" id="IPR026881">
    <property type="entry name" value="WYL_dom"/>
</dbReference>
<protein>
    <submittedName>
        <fullName evidence="3">WYL domain-containing protein</fullName>
    </submittedName>
</protein>
<sequence>MAIHKVALIRYKTIDQCLRNSNRKWTLDMLIEKVSEALYEYEGITGGVSKRTVQADIQLMRSNKLGYNAPIVVLNKRYYMYSDRDYSINHSKVTDADVEKMSEIVSVLRQMNGFDYFDDMNDIIARLENSLHKSVNREHNHIQLEGNKLLKGLEHILPLYQAIRKKVPLLITYQSFKAKAPIPAVYHPYLLKEYRNRWFLITHPRKGSALVTLALDRIVEFMEMSPKDYVPYTGVDFERYFAETLGVTRSERDRPQKVVLWVHPNQAPYVLTKPLHHSQQLLRQEADGSIMVRIDVTLNFELEREILGFGEMMQVLAPRNLVGFIRKRLQKAAEQYTVVKKELKTTDFGQNGSAVP</sequence>
<name>A0ABZ2Z1D5_9BACT</name>
<dbReference type="Pfam" id="PF13280">
    <property type="entry name" value="WYL"/>
    <property type="match status" value="1"/>
</dbReference>
<gene>
    <name evidence="3" type="ORF">WJU22_21545</name>
</gene>
<organism evidence="3 4">
    <name type="scientific">Chitinophaga caseinilytica</name>
    <dbReference type="NCBI Taxonomy" id="2267521"/>
    <lineage>
        <taxon>Bacteria</taxon>
        <taxon>Pseudomonadati</taxon>
        <taxon>Bacteroidota</taxon>
        <taxon>Chitinophagia</taxon>
        <taxon>Chitinophagales</taxon>
        <taxon>Chitinophagaceae</taxon>
        <taxon>Chitinophaga</taxon>
    </lineage>
</organism>
<evidence type="ECO:0000313" key="3">
    <source>
        <dbReference type="EMBL" id="WZN45488.1"/>
    </source>
</evidence>
<feature type="domain" description="WYL" evidence="1">
    <location>
        <begin position="155"/>
        <end position="220"/>
    </location>
</feature>
<reference evidence="3 4" key="1">
    <citation type="submission" date="2024-03" db="EMBL/GenBank/DDBJ databases">
        <title>Chitinophaga caseinilytica sp. nov., a casein hydrolysing bacterium isolated from forest soil.</title>
        <authorList>
            <person name="Lee D.S."/>
            <person name="Han D.M."/>
            <person name="Baek J.H."/>
            <person name="Choi D.G."/>
            <person name="Jeon J.H."/>
            <person name="Jeon C.O."/>
        </authorList>
    </citation>
    <scope>NUCLEOTIDE SEQUENCE [LARGE SCALE GENOMIC DNA]</scope>
    <source>
        <strain evidence="3 4">KACC 19118</strain>
    </source>
</reference>
<proteinExistence type="predicted"/>